<feature type="region of interest" description="Disordered" evidence="2">
    <location>
        <begin position="1"/>
        <end position="32"/>
    </location>
</feature>
<dbReference type="SMART" id="SM00282">
    <property type="entry name" value="LamG"/>
    <property type="match status" value="1"/>
</dbReference>
<feature type="domain" description="Laminin G" evidence="3">
    <location>
        <begin position="97"/>
        <end position="231"/>
    </location>
</feature>
<dbReference type="Proteomes" id="UP000677054">
    <property type="component" value="Unassembled WGS sequence"/>
</dbReference>
<dbReference type="EMBL" id="LR917615">
    <property type="protein sequence ID" value="CAD7255135.1"/>
    <property type="molecule type" value="Genomic_DNA"/>
</dbReference>
<dbReference type="PANTHER" id="PTHR15036">
    <property type="entry name" value="PIKACHURIN-LIKE PROTEIN"/>
    <property type="match status" value="1"/>
</dbReference>
<dbReference type="InterPro" id="IPR013320">
    <property type="entry name" value="ConA-like_dom_sf"/>
</dbReference>
<organism evidence="4">
    <name type="scientific">Darwinula stevensoni</name>
    <dbReference type="NCBI Taxonomy" id="69355"/>
    <lineage>
        <taxon>Eukaryota</taxon>
        <taxon>Metazoa</taxon>
        <taxon>Ecdysozoa</taxon>
        <taxon>Arthropoda</taxon>
        <taxon>Crustacea</taxon>
        <taxon>Oligostraca</taxon>
        <taxon>Ostracoda</taxon>
        <taxon>Podocopa</taxon>
        <taxon>Podocopida</taxon>
        <taxon>Darwinulocopina</taxon>
        <taxon>Darwinuloidea</taxon>
        <taxon>Darwinulidae</taxon>
        <taxon>Darwinula</taxon>
    </lineage>
</organism>
<evidence type="ECO:0000256" key="1">
    <source>
        <dbReference type="PROSITE-ProRule" id="PRU00122"/>
    </source>
</evidence>
<accession>A0A7R9AJJ2</accession>
<sequence length="231" mass="25653">SDPITEQPERRSAREMTWIQNEPQASKSTEPQALKSTRHLLIYARGHGLNSTCFSDRDCSVQGSTCFSNRCACAVDRVQTPDGAECVLRGDAISNEVDWPGFSGRSYLAFPPLKGDLSLHLEMELKSFAHNGVLFYDQGSEDGTGDFLALSLIDGHVELRYDLGSGSVRIKSPERVKPGTWHRVRAQRYRQDGRLVLDEGTWVSGSSPGHLTSLNVKELAYVGYVPTQHQR</sequence>
<dbReference type="OrthoDB" id="6359541at2759"/>
<dbReference type="PROSITE" id="PS50025">
    <property type="entry name" value="LAM_G_DOMAIN"/>
    <property type="match status" value="1"/>
</dbReference>
<dbReference type="InterPro" id="IPR050372">
    <property type="entry name" value="Neurexin-related_CASP"/>
</dbReference>
<proteinExistence type="predicted"/>
<reference evidence="4" key="1">
    <citation type="submission" date="2020-11" db="EMBL/GenBank/DDBJ databases">
        <authorList>
            <person name="Tran Van P."/>
        </authorList>
    </citation>
    <scope>NUCLEOTIDE SEQUENCE</scope>
</reference>
<dbReference type="AlphaFoldDB" id="A0A7R9AJJ2"/>
<name>A0A7R9AJJ2_9CRUS</name>
<gene>
    <name evidence="4" type="ORF">DSTB1V02_LOCUS14880</name>
</gene>
<dbReference type="Pfam" id="PF00054">
    <property type="entry name" value="Laminin_G_1"/>
    <property type="match status" value="1"/>
</dbReference>
<dbReference type="InterPro" id="IPR001791">
    <property type="entry name" value="Laminin_G"/>
</dbReference>
<keyword evidence="5" id="KW-1185">Reference proteome</keyword>
<feature type="compositionally biased region" description="Polar residues" evidence="2">
    <location>
        <begin position="18"/>
        <end position="32"/>
    </location>
</feature>
<evidence type="ECO:0000313" key="4">
    <source>
        <dbReference type="EMBL" id="CAD7255135.1"/>
    </source>
</evidence>
<comment type="caution">
    <text evidence="1">Lacks conserved residue(s) required for the propagation of feature annotation.</text>
</comment>
<dbReference type="PANTHER" id="PTHR15036:SF83">
    <property type="entry name" value="AGRIN"/>
    <property type="match status" value="1"/>
</dbReference>
<evidence type="ECO:0000256" key="2">
    <source>
        <dbReference type="SAM" id="MobiDB-lite"/>
    </source>
</evidence>
<evidence type="ECO:0000259" key="3">
    <source>
        <dbReference type="PROSITE" id="PS50025"/>
    </source>
</evidence>
<dbReference type="EMBL" id="CAJPEV010018097">
    <property type="protein sequence ID" value="CAG0907620.1"/>
    <property type="molecule type" value="Genomic_DNA"/>
</dbReference>
<evidence type="ECO:0000313" key="5">
    <source>
        <dbReference type="Proteomes" id="UP000677054"/>
    </source>
</evidence>
<feature type="non-terminal residue" evidence="4">
    <location>
        <position position="1"/>
    </location>
</feature>
<dbReference type="Gene3D" id="2.60.120.200">
    <property type="match status" value="1"/>
</dbReference>
<protein>
    <recommendedName>
        <fullName evidence="3">Laminin G domain-containing protein</fullName>
    </recommendedName>
</protein>
<dbReference type="SUPFAM" id="SSF49899">
    <property type="entry name" value="Concanavalin A-like lectins/glucanases"/>
    <property type="match status" value="1"/>
</dbReference>
<dbReference type="CDD" id="cd00110">
    <property type="entry name" value="LamG"/>
    <property type="match status" value="1"/>
</dbReference>